<sequence>MAPIILTPELIQRIIYFLIRDWTRDGHPLRRGVGKHAAVNPFWQDTIERRTFATLYLDLERLSEVNSIVTPRRRRYVREILLEVVLPWPGPRQNPEKDKEKLRNNRALQATFEAFLQSLSQWSADELHPGGIGLRVFAPLPVEKRLHSPSWRHERGPMWKRRYAESVLELTDPARIAQYSPVVAISEINVDAPRFEDRHISAVAICALLAKLPAAKRVSFNWWKWRRFSRMRNELADALSQINHPIDVFHICDDSYVAMSQSQSPPSPTLSSEGEDGLSRAFHILSQRLKELHIDGIIVSKELFYPRTLSVHMAEPRWERLVTFSLSYPPVTPSGEWLFIPDPNASDDSEDEVNDWLSITSSQEPRSERCIATPAMQQFYIAAGRAALQMPALEDMMLDAGLGEGDEYWHKFWYHAKRSTAKALWTSSSGFVPDDDVLECWRKVPRKYLKGELKVEISSDFYAA</sequence>
<reference evidence="2 3" key="1">
    <citation type="submission" date="2016-07" db="EMBL/GenBank/DDBJ databases">
        <title>Multiple horizontal gene transfer events from other fungi enriched the ability of initially mycotrophic Trichoderma (Ascomycota) to feed on dead plant biomass.</title>
        <authorList>
            <consortium name="DOE Joint Genome Institute"/>
            <person name="Aerts A."/>
            <person name="Atanasova L."/>
            <person name="Chenthamara K."/>
            <person name="Zhang J."/>
            <person name="Grujic M."/>
            <person name="Henrissat B."/>
            <person name="Kuo A."/>
            <person name="Salamov A."/>
            <person name="Lipzen A."/>
            <person name="Labutti K."/>
            <person name="Barry K."/>
            <person name="Miao Y."/>
            <person name="Rahimi M.J."/>
            <person name="Shen Q."/>
            <person name="Grigoriev I.V."/>
            <person name="Kubicek C.P."/>
            <person name="Druzhinina I.S."/>
        </authorList>
    </citation>
    <scope>NUCLEOTIDE SEQUENCE [LARGE SCALE GENOMIC DNA]</scope>
    <source>
        <strain evidence="2 3">CBS 226.95</strain>
    </source>
</reference>
<dbReference type="GeneID" id="36628032"/>
<protein>
    <recommendedName>
        <fullName evidence="1">DUF6546 domain-containing protein</fullName>
    </recommendedName>
</protein>
<evidence type="ECO:0000313" key="2">
    <source>
        <dbReference type="EMBL" id="PTB52197.1"/>
    </source>
</evidence>
<proteinExistence type="predicted"/>
<dbReference type="AlphaFoldDB" id="A0A2T4A552"/>
<gene>
    <name evidence="2" type="ORF">M431DRAFT_510386</name>
</gene>
<dbReference type="Proteomes" id="UP000241690">
    <property type="component" value="Unassembled WGS sequence"/>
</dbReference>
<dbReference type="RefSeq" id="XP_024771874.1">
    <property type="nucleotide sequence ID" value="XM_024919463.1"/>
</dbReference>
<feature type="domain" description="DUF6546" evidence="1">
    <location>
        <begin position="357"/>
        <end position="456"/>
    </location>
</feature>
<dbReference type="EMBL" id="KZ679684">
    <property type="protein sequence ID" value="PTB52197.1"/>
    <property type="molecule type" value="Genomic_DNA"/>
</dbReference>
<keyword evidence="3" id="KW-1185">Reference proteome</keyword>
<accession>A0A2T4A552</accession>
<name>A0A2T4A552_TRIHA</name>
<dbReference type="InterPro" id="IPR046676">
    <property type="entry name" value="DUF6546"/>
</dbReference>
<dbReference type="STRING" id="983964.A0A2T4A552"/>
<evidence type="ECO:0000259" key="1">
    <source>
        <dbReference type="Pfam" id="PF20183"/>
    </source>
</evidence>
<organism evidence="2 3">
    <name type="scientific">Trichoderma harzianum CBS 226.95</name>
    <dbReference type="NCBI Taxonomy" id="983964"/>
    <lineage>
        <taxon>Eukaryota</taxon>
        <taxon>Fungi</taxon>
        <taxon>Dikarya</taxon>
        <taxon>Ascomycota</taxon>
        <taxon>Pezizomycotina</taxon>
        <taxon>Sordariomycetes</taxon>
        <taxon>Hypocreomycetidae</taxon>
        <taxon>Hypocreales</taxon>
        <taxon>Hypocreaceae</taxon>
        <taxon>Trichoderma</taxon>
    </lineage>
</organism>
<dbReference type="Pfam" id="PF20183">
    <property type="entry name" value="DUF6546"/>
    <property type="match status" value="1"/>
</dbReference>
<evidence type="ECO:0000313" key="3">
    <source>
        <dbReference type="Proteomes" id="UP000241690"/>
    </source>
</evidence>